<keyword evidence="5" id="KW-1185">Reference proteome</keyword>
<gene>
    <name evidence="4" type="ORF">VTJ49DRAFT_2161</name>
</gene>
<comment type="caution">
    <text evidence="4">The sequence shown here is derived from an EMBL/GenBank/DDBJ whole genome shotgun (WGS) entry which is preliminary data.</text>
</comment>
<keyword evidence="1" id="KW-0862">Zinc</keyword>
<feature type="region of interest" description="Disordered" evidence="2">
    <location>
        <begin position="357"/>
        <end position="406"/>
    </location>
</feature>
<name>A0ABR3VN45_HUMIN</name>
<feature type="compositionally biased region" description="Basic residues" evidence="2">
    <location>
        <begin position="212"/>
        <end position="221"/>
    </location>
</feature>
<dbReference type="Gene3D" id="4.10.60.10">
    <property type="entry name" value="Zinc finger, CCHC-type"/>
    <property type="match status" value="1"/>
</dbReference>
<keyword evidence="1" id="KW-0863">Zinc-finger</keyword>
<dbReference type="InterPro" id="IPR001878">
    <property type="entry name" value="Znf_CCHC"/>
</dbReference>
<proteinExistence type="predicted"/>
<sequence length="565" mass="62235">MSDQNGNNSFNFPNSSERANQGNPFNFGNTNNRGGHNARWPGHRGNRGYHQNRGPRSASTQWRATPGAWNQPAPDMVSEAPGSGNMALVVQGRVREYTWHLPPGDIEAEGRAVANVLSQFLGTASQGSRSSSAPMPRQQRLPSNRRGGGRGGLHMVAPRPVGSTSNVRMPPPGDVETIATGEDRSVVGAQPQPQSQPQLQANAAGDPDSERPKKRRRKRTAGPRSRSCANCGREGHQVKDCVSPRADGYVHGCPKCNHDGHQYEQCYHFDESEALVFLVFSRPRHPQILASVDAHELWEEKGRPVVMDLPWTREFGVRIAQRDPMACGDFNPDSFEYKGCPLLNAASLPLDPESIRKITSGPTNSGIDSDGNLDIDIEAPTNQSLDGAATSSQQQTPSATTSASHERILNDRQLVPAYLGSRTAFRVRKNPRPPRSEFSVAGMFMGLTTDPRWKQGVPKDCHPECYWGLTWIEEPICERDGTTVLIRSMMLNCSKCGFSVAANDISLWTARENWIKRMKEEVQKWKAAGADKDENPVLLNPLMDCPGCFAMEYPEGDYEQQTPTA</sequence>
<feature type="compositionally biased region" description="Low complexity" evidence="2">
    <location>
        <begin position="1"/>
        <end position="16"/>
    </location>
</feature>
<feature type="compositionally biased region" description="Low complexity" evidence="2">
    <location>
        <begin position="388"/>
        <end position="403"/>
    </location>
</feature>
<dbReference type="PROSITE" id="PS50158">
    <property type="entry name" value="ZF_CCHC"/>
    <property type="match status" value="1"/>
</dbReference>
<organism evidence="4 5">
    <name type="scientific">Humicola insolens</name>
    <name type="common">Soft-rot fungus</name>
    <dbReference type="NCBI Taxonomy" id="85995"/>
    <lineage>
        <taxon>Eukaryota</taxon>
        <taxon>Fungi</taxon>
        <taxon>Dikarya</taxon>
        <taxon>Ascomycota</taxon>
        <taxon>Pezizomycotina</taxon>
        <taxon>Sordariomycetes</taxon>
        <taxon>Sordariomycetidae</taxon>
        <taxon>Sordariales</taxon>
        <taxon>Chaetomiaceae</taxon>
        <taxon>Mycothermus</taxon>
    </lineage>
</organism>
<dbReference type="SMART" id="SM00343">
    <property type="entry name" value="ZnF_C2HC"/>
    <property type="match status" value="2"/>
</dbReference>
<dbReference type="SUPFAM" id="SSF57756">
    <property type="entry name" value="Retrovirus zinc finger-like domains"/>
    <property type="match status" value="1"/>
</dbReference>
<feature type="compositionally biased region" description="Polar residues" evidence="2">
    <location>
        <begin position="17"/>
        <end position="34"/>
    </location>
</feature>
<dbReference type="Proteomes" id="UP001583172">
    <property type="component" value="Unassembled WGS sequence"/>
</dbReference>
<evidence type="ECO:0000256" key="1">
    <source>
        <dbReference type="PROSITE-ProRule" id="PRU00047"/>
    </source>
</evidence>
<feature type="region of interest" description="Disordered" evidence="2">
    <location>
        <begin position="1"/>
        <end position="72"/>
    </location>
</feature>
<reference evidence="4 5" key="1">
    <citation type="journal article" date="2024" name="Commun. Biol.">
        <title>Comparative genomic analysis of thermophilic fungi reveals convergent evolutionary adaptations and gene losses.</title>
        <authorList>
            <person name="Steindorff A.S."/>
            <person name="Aguilar-Pontes M.V."/>
            <person name="Robinson A.J."/>
            <person name="Andreopoulos B."/>
            <person name="LaButti K."/>
            <person name="Kuo A."/>
            <person name="Mondo S."/>
            <person name="Riley R."/>
            <person name="Otillar R."/>
            <person name="Haridas S."/>
            <person name="Lipzen A."/>
            <person name="Grimwood J."/>
            <person name="Schmutz J."/>
            <person name="Clum A."/>
            <person name="Reid I.D."/>
            <person name="Moisan M.C."/>
            <person name="Butler G."/>
            <person name="Nguyen T.T.M."/>
            <person name="Dewar K."/>
            <person name="Conant G."/>
            <person name="Drula E."/>
            <person name="Henrissat B."/>
            <person name="Hansel C."/>
            <person name="Singer S."/>
            <person name="Hutchinson M.I."/>
            <person name="de Vries R.P."/>
            <person name="Natvig D.O."/>
            <person name="Powell A.J."/>
            <person name="Tsang A."/>
            <person name="Grigoriev I.V."/>
        </authorList>
    </citation>
    <scope>NUCLEOTIDE SEQUENCE [LARGE SCALE GENOMIC DNA]</scope>
    <source>
        <strain evidence="4 5">CBS 620.91</strain>
    </source>
</reference>
<protein>
    <recommendedName>
        <fullName evidence="3">CCHC-type domain-containing protein</fullName>
    </recommendedName>
</protein>
<feature type="compositionally biased region" description="Polar residues" evidence="2">
    <location>
        <begin position="123"/>
        <end position="133"/>
    </location>
</feature>
<keyword evidence="1" id="KW-0479">Metal-binding</keyword>
<feature type="region of interest" description="Disordered" evidence="2">
    <location>
        <begin position="123"/>
        <end position="233"/>
    </location>
</feature>
<evidence type="ECO:0000313" key="5">
    <source>
        <dbReference type="Proteomes" id="UP001583172"/>
    </source>
</evidence>
<dbReference type="EMBL" id="JAZGSY010000019">
    <property type="protein sequence ID" value="KAL1843344.1"/>
    <property type="molecule type" value="Genomic_DNA"/>
</dbReference>
<evidence type="ECO:0000259" key="3">
    <source>
        <dbReference type="PROSITE" id="PS50158"/>
    </source>
</evidence>
<feature type="compositionally biased region" description="Low complexity" evidence="2">
    <location>
        <begin position="189"/>
        <end position="204"/>
    </location>
</feature>
<feature type="domain" description="CCHC-type" evidence="3">
    <location>
        <begin position="228"/>
        <end position="241"/>
    </location>
</feature>
<dbReference type="InterPro" id="IPR036875">
    <property type="entry name" value="Znf_CCHC_sf"/>
</dbReference>
<evidence type="ECO:0000256" key="2">
    <source>
        <dbReference type="SAM" id="MobiDB-lite"/>
    </source>
</evidence>
<evidence type="ECO:0000313" key="4">
    <source>
        <dbReference type="EMBL" id="KAL1843344.1"/>
    </source>
</evidence>
<accession>A0ABR3VN45</accession>